<feature type="domain" description="K-box" evidence="3">
    <location>
        <begin position="18"/>
        <end position="108"/>
    </location>
</feature>
<accession>E3VWN5</accession>
<feature type="non-terminal residue" evidence="4">
    <location>
        <position position="1"/>
    </location>
</feature>
<dbReference type="Pfam" id="PF01486">
    <property type="entry name" value="K-box"/>
    <property type="match status" value="1"/>
</dbReference>
<feature type="compositionally biased region" description="Low complexity" evidence="2">
    <location>
        <begin position="109"/>
        <end position="136"/>
    </location>
</feature>
<name>E3VWN5_AQUAL</name>
<feature type="region of interest" description="Disordered" evidence="2">
    <location>
        <begin position="109"/>
        <end position="173"/>
    </location>
</feature>
<organism evidence="4">
    <name type="scientific">Aquilegia alpina</name>
    <name type="common">Alpine columbine</name>
    <dbReference type="NCBI Taxonomy" id="218850"/>
    <lineage>
        <taxon>Eukaryota</taxon>
        <taxon>Viridiplantae</taxon>
        <taxon>Streptophyta</taxon>
        <taxon>Embryophyta</taxon>
        <taxon>Tracheophyta</taxon>
        <taxon>Spermatophyta</taxon>
        <taxon>Magnoliopsida</taxon>
        <taxon>Ranunculales</taxon>
        <taxon>Ranunculaceae</taxon>
        <taxon>Thalictroideae</taxon>
        <taxon>Aquilegia</taxon>
    </lineage>
</organism>
<gene>
    <name evidence="4" type="primary">FL2</name>
</gene>
<keyword evidence="1" id="KW-0175">Coiled coil</keyword>
<evidence type="ECO:0000313" key="4">
    <source>
        <dbReference type="EMBL" id="ADO23653.1"/>
    </source>
</evidence>
<dbReference type="AlphaFoldDB" id="E3VWN5"/>
<evidence type="ECO:0000256" key="2">
    <source>
        <dbReference type="SAM" id="MobiDB-lite"/>
    </source>
</evidence>
<protein>
    <submittedName>
        <fullName evidence="4">FL2 protein</fullName>
    </submittedName>
</protein>
<evidence type="ECO:0000259" key="3">
    <source>
        <dbReference type="PROSITE" id="PS51297"/>
    </source>
</evidence>
<reference evidence="4" key="1">
    <citation type="journal article" date="2011" name="Evodevo">
        <title>Environmental and molecular analysis of the floral transition in the lower eudicot Aquilegia formosa.</title>
        <authorList>
            <person name="Ballerini E.S."/>
            <person name="Kramer E.M."/>
        </authorList>
    </citation>
    <scope>NUCLEOTIDE SEQUENCE</scope>
</reference>
<dbReference type="InterPro" id="IPR002487">
    <property type="entry name" value="TF_Kbox"/>
</dbReference>
<dbReference type="EMBL" id="HQ322376">
    <property type="protein sequence ID" value="ADO23653.1"/>
    <property type="molecule type" value="mRNA"/>
</dbReference>
<dbReference type="PROSITE" id="PS51297">
    <property type="entry name" value="K_BOX"/>
    <property type="match status" value="1"/>
</dbReference>
<feature type="coiled-coil region" evidence="1">
    <location>
        <begin position="81"/>
        <end position="108"/>
    </location>
</feature>
<proteinExistence type="evidence at transcript level"/>
<sequence length="173" mass="19953">ERYSYAERELVLSGPESEGSWCLEYGKLKAKVETLQRNLRHFTGEDLDTLSIKELNTLEHQLDTALKYIRSRKNQIISDSISELQREEKTLRDQNQMLVEELHEKEKAMAQQAQWEQQNQTQSPPSFLLGSPLPNLNMGTYHQANGVGLEEEGARPQARTNSLLPPWLLRHVN</sequence>
<dbReference type="GO" id="GO:0005634">
    <property type="term" value="C:nucleus"/>
    <property type="evidence" value="ECO:0007669"/>
    <property type="project" value="InterPro"/>
</dbReference>
<evidence type="ECO:0000256" key="1">
    <source>
        <dbReference type="SAM" id="Coils"/>
    </source>
</evidence>
<dbReference type="GO" id="GO:0003700">
    <property type="term" value="F:DNA-binding transcription factor activity"/>
    <property type="evidence" value="ECO:0007669"/>
    <property type="project" value="InterPro"/>
</dbReference>